<comment type="caution">
    <text evidence="9">The sequence shown here is derived from an EMBL/GenBank/DDBJ whole genome shotgun (WGS) entry which is preliminary data.</text>
</comment>
<feature type="transmembrane region" description="Helical" evidence="7">
    <location>
        <begin position="243"/>
        <end position="262"/>
    </location>
</feature>
<dbReference type="EMBL" id="JFBT01000001">
    <property type="protein sequence ID" value="EXG82518.1"/>
    <property type="molecule type" value="Genomic_DNA"/>
</dbReference>
<keyword evidence="10" id="KW-1185">Reference proteome</keyword>
<evidence type="ECO:0000256" key="4">
    <source>
        <dbReference type="ARBA" id="ARBA00022692"/>
    </source>
</evidence>
<reference evidence="9 10" key="1">
    <citation type="submission" date="2013-07" db="EMBL/GenBank/DDBJ databases">
        <authorList>
            <consortium name="DOE Joint Genome Institute"/>
            <person name="Eisen J."/>
            <person name="Huntemann M."/>
            <person name="Han J."/>
            <person name="Chen A."/>
            <person name="Kyrpides N."/>
            <person name="Mavromatis K."/>
            <person name="Markowitz V."/>
            <person name="Palaniappan K."/>
            <person name="Ivanova N."/>
            <person name="Schaumberg A."/>
            <person name="Pati A."/>
            <person name="Liolios K."/>
            <person name="Nordberg H.P."/>
            <person name="Cantor M.N."/>
            <person name="Hua S.X."/>
            <person name="Woyke T."/>
        </authorList>
    </citation>
    <scope>NUCLEOTIDE SEQUENCE [LARGE SCALE GENOMIC DNA]</scope>
    <source>
        <strain evidence="9 10">DSM 44712</strain>
    </source>
</reference>
<keyword evidence="6 7" id="KW-0472">Membrane</keyword>
<evidence type="ECO:0000256" key="5">
    <source>
        <dbReference type="ARBA" id="ARBA00022989"/>
    </source>
</evidence>
<dbReference type="GO" id="GO:0005886">
    <property type="term" value="C:plasma membrane"/>
    <property type="evidence" value="ECO:0007669"/>
    <property type="project" value="UniProtKB-SubCell"/>
</dbReference>
<keyword evidence="3" id="KW-1003">Cell membrane</keyword>
<dbReference type="Pfam" id="PF00528">
    <property type="entry name" value="BPD_transp_1"/>
    <property type="match status" value="1"/>
</dbReference>
<dbReference type="InterPro" id="IPR035906">
    <property type="entry name" value="MetI-like_sf"/>
</dbReference>
<evidence type="ECO:0000313" key="9">
    <source>
        <dbReference type="EMBL" id="EXG82518.1"/>
    </source>
</evidence>
<evidence type="ECO:0000256" key="3">
    <source>
        <dbReference type="ARBA" id="ARBA00022475"/>
    </source>
</evidence>
<feature type="transmembrane region" description="Helical" evidence="7">
    <location>
        <begin position="182"/>
        <end position="204"/>
    </location>
</feature>
<comment type="subcellular location">
    <subcellularLocation>
        <location evidence="1 7">Cell membrane</location>
        <topology evidence="1 7">Multi-pass membrane protein</topology>
    </subcellularLocation>
</comment>
<accession>A0A010Z595</accession>
<organism evidence="9 10">
    <name type="scientific">Cryptosporangium arvum DSM 44712</name>
    <dbReference type="NCBI Taxonomy" id="927661"/>
    <lineage>
        <taxon>Bacteria</taxon>
        <taxon>Bacillati</taxon>
        <taxon>Actinomycetota</taxon>
        <taxon>Actinomycetes</taxon>
        <taxon>Cryptosporangiales</taxon>
        <taxon>Cryptosporangiaceae</taxon>
        <taxon>Cryptosporangium</taxon>
    </lineage>
</organism>
<keyword evidence="4 7" id="KW-0812">Transmembrane</keyword>
<dbReference type="PANTHER" id="PTHR43744:SF12">
    <property type="entry name" value="ABC TRANSPORTER PERMEASE PROTEIN MG189-RELATED"/>
    <property type="match status" value="1"/>
</dbReference>
<dbReference type="GO" id="GO:0055085">
    <property type="term" value="P:transmembrane transport"/>
    <property type="evidence" value="ECO:0007669"/>
    <property type="project" value="InterPro"/>
</dbReference>
<keyword evidence="2 7" id="KW-0813">Transport</keyword>
<dbReference type="HOGENOM" id="CLU_016047_1_1_11"/>
<dbReference type="PROSITE" id="PS50928">
    <property type="entry name" value="ABC_TM1"/>
    <property type="match status" value="1"/>
</dbReference>
<keyword evidence="5 7" id="KW-1133">Transmembrane helix</keyword>
<gene>
    <name evidence="9" type="ORF">CryarDRAFT_3708</name>
</gene>
<dbReference type="PANTHER" id="PTHR43744">
    <property type="entry name" value="ABC TRANSPORTER PERMEASE PROTEIN MG189-RELATED-RELATED"/>
    <property type="match status" value="1"/>
</dbReference>
<evidence type="ECO:0000256" key="6">
    <source>
        <dbReference type="ARBA" id="ARBA00023136"/>
    </source>
</evidence>
<name>A0A010Z595_9ACTN</name>
<dbReference type="SUPFAM" id="SSF161098">
    <property type="entry name" value="MetI-like"/>
    <property type="match status" value="1"/>
</dbReference>
<dbReference type="CDD" id="cd06261">
    <property type="entry name" value="TM_PBP2"/>
    <property type="match status" value="1"/>
</dbReference>
<dbReference type="PATRIC" id="fig|927661.3.peg.3674"/>
<feature type="transmembrane region" description="Helical" evidence="7">
    <location>
        <begin position="108"/>
        <end position="130"/>
    </location>
</feature>
<dbReference type="OrthoDB" id="2063054at2"/>
<sequence>MSTSVRAALAWCGLHAVAVAMAIGFLAPLLFLLLTSVMTDQQALTSDLWPRDWQWSNFVTVFDKAPMLGYFAHSLFYSITATAAMLVSSVPVAYALAKLRWRGRTWAFYLVIVAMLLPPQVIAVPMYVMWAKLGLTGSLWPLILPNLFGDAFSIFLLRQFLVAIPQSYIDSARIDGASELGVLLRIVVPMARPGIAAAGLFMFLKTWNDYFGPLLYTGENRANWTLSLGLAAFRSTHQVQWNLTMAATVLVMLPVVVLFFFAQKSFIEGIKLSGVKG</sequence>
<dbReference type="AlphaFoldDB" id="A0A010Z595"/>
<evidence type="ECO:0000256" key="1">
    <source>
        <dbReference type="ARBA" id="ARBA00004651"/>
    </source>
</evidence>
<comment type="similarity">
    <text evidence="7">Belongs to the binding-protein-dependent transport system permease family.</text>
</comment>
<dbReference type="InterPro" id="IPR000515">
    <property type="entry name" value="MetI-like"/>
</dbReference>
<protein>
    <submittedName>
        <fullName evidence="9">Carbohydrate ABC transporter membrane protein 2, CUT1 family</fullName>
    </submittedName>
</protein>
<feature type="transmembrane region" description="Helical" evidence="7">
    <location>
        <begin position="142"/>
        <end position="161"/>
    </location>
</feature>
<evidence type="ECO:0000256" key="2">
    <source>
        <dbReference type="ARBA" id="ARBA00022448"/>
    </source>
</evidence>
<evidence type="ECO:0000313" key="10">
    <source>
        <dbReference type="Proteomes" id="UP000021053"/>
    </source>
</evidence>
<evidence type="ECO:0000259" key="8">
    <source>
        <dbReference type="PROSITE" id="PS50928"/>
    </source>
</evidence>
<feature type="domain" description="ABC transmembrane type-1" evidence="8">
    <location>
        <begin position="71"/>
        <end position="262"/>
    </location>
</feature>
<feature type="transmembrane region" description="Helical" evidence="7">
    <location>
        <begin position="7"/>
        <end position="34"/>
    </location>
</feature>
<dbReference type="RefSeq" id="WP_035852376.1">
    <property type="nucleotide sequence ID" value="NZ_KK073874.1"/>
</dbReference>
<dbReference type="Proteomes" id="UP000021053">
    <property type="component" value="Unassembled WGS sequence"/>
</dbReference>
<proteinExistence type="inferred from homology"/>
<feature type="transmembrane region" description="Helical" evidence="7">
    <location>
        <begin position="75"/>
        <end position="96"/>
    </location>
</feature>
<dbReference type="Gene3D" id="1.10.3720.10">
    <property type="entry name" value="MetI-like"/>
    <property type="match status" value="1"/>
</dbReference>
<evidence type="ECO:0000256" key="7">
    <source>
        <dbReference type="RuleBase" id="RU363032"/>
    </source>
</evidence>